<keyword evidence="2" id="KW-0472">Membrane</keyword>
<accession>A0A9D4KA81</accession>
<keyword evidence="2" id="KW-1133">Transmembrane helix</keyword>
<evidence type="ECO:0000313" key="3">
    <source>
        <dbReference type="EMBL" id="KAH3835881.1"/>
    </source>
</evidence>
<proteinExistence type="predicted"/>
<evidence type="ECO:0000256" key="2">
    <source>
        <dbReference type="SAM" id="Phobius"/>
    </source>
</evidence>
<comment type="caution">
    <text evidence="3">The sequence shown here is derived from an EMBL/GenBank/DDBJ whole genome shotgun (WGS) entry which is preliminary data.</text>
</comment>
<gene>
    <name evidence="3" type="ORF">DPMN_109249</name>
</gene>
<evidence type="ECO:0000313" key="4">
    <source>
        <dbReference type="Proteomes" id="UP000828390"/>
    </source>
</evidence>
<feature type="region of interest" description="Disordered" evidence="1">
    <location>
        <begin position="100"/>
        <end position="119"/>
    </location>
</feature>
<sequence length="119" mass="13452">MNATLAERTFRVKELRAINRRTSFIFAANLIILEVALKKLFGVSAMLKKTDAEKIKTVVSINKDTLVFQYLFAFFDSMQGFLFLVQCMFDKKKSASRNISASTKKPNSHHIVGVQDGCI</sequence>
<keyword evidence="4" id="KW-1185">Reference proteome</keyword>
<dbReference type="Proteomes" id="UP000828390">
    <property type="component" value="Unassembled WGS sequence"/>
</dbReference>
<reference evidence="3" key="1">
    <citation type="journal article" date="2019" name="bioRxiv">
        <title>The Genome of the Zebra Mussel, Dreissena polymorpha: A Resource for Invasive Species Research.</title>
        <authorList>
            <person name="McCartney M.A."/>
            <person name="Auch B."/>
            <person name="Kono T."/>
            <person name="Mallez S."/>
            <person name="Zhang Y."/>
            <person name="Obille A."/>
            <person name="Becker A."/>
            <person name="Abrahante J.E."/>
            <person name="Garbe J."/>
            <person name="Badalamenti J.P."/>
            <person name="Herman A."/>
            <person name="Mangelson H."/>
            <person name="Liachko I."/>
            <person name="Sullivan S."/>
            <person name="Sone E.D."/>
            <person name="Koren S."/>
            <person name="Silverstein K.A.T."/>
            <person name="Beckman K.B."/>
            <person name="Gohl D.M."/>
        </authorList>
    </citation>
    <scope>NUCLEOTIDE SEQUENCE</scope>
    <source>
        <strain evidence="3">Duluth1</strain>
        <tissue evidence="3">Whole animal</tissue>
    </source>
</reference>
<evidence type="ECO:0000256" key="1">
    <source>
        <dbReference type="SAM" id="MobiDB-lite"/>
    </source>
</evidence>
<protein>
    <submittedName>
        <fullName evidence="3">Uncharacterized protein</fullName>
    </submittedName>
</protein>
<keyword evidence="2" id="KW-0812">Transmembrane</keyword>
<name>A0A9D4KA81_DREPO</name>
<dbReference type="EMBL" id="JAIWYP010000004">
    <property type="protein sequence ID" value="KAH3835881.1"/>
    <property type="molecule type" value="Genomic_DNA"/>
</dbReference>
<dbReference type="AlphaFoldDB" id="A0A9D4KA81"/>
<reference evidence="3" key="2">
    <citation type="submission" date="2020-11" db="EMBL/GenBank/DDBJ databases">
        <authorList>
            <person name="McCartney M.A."/>
            <person name="Auch B."/>
            <person name="Kono T."/>
            <person name="Mallez S."/>
            <person name="Becker A."/>
            <person name="Gohl D.M."/>
            <person name="Silverstein K.A.T."/>
            <person name="Koren S."/>
            <person name="Bechman K.B."/>
            <person name="Herman A."/>
            <person name="Abrahante J.E."/>
            <person name="Garbe J."/>
        </authorList>
    </citation>
    <scope>NUCLEOTIDE SEQUENCE</scope>
    <source>
        <strain evidence="3">Duluth1</strain>
        <tissue evidence="3">Whole animal</tissue>
    </source>
</reference>
<feature type="transmembrane region" description="Helical" evidence="2">
    <location>
        <begin position="24"/>
        <end position="47"/>
    </location>
</feature>
<organism evidence="3 4">
    <name type="scientific">Dreissena polymorpha</name>
    <name type="common">Zebra mussel</name>
    <name type="synonym">Mytilus polymorpha</name>
    <dbReference type="NCBI Taxonomy" id="45954"/>
    <lineage>
        <taxon>Eukaryota</taxon>
        <taxon>Metazoa</taxon>
        <taxon>Spiralia</taxon>
        <taxon>Lophotrochozoa</taxon>
        <taxon>Mollusca</taxon>
        <taxon>Bivalvia</taxon>
        <taxon>Autobranchia</taxon>
        <taxon>Heteroconchia</taxon>
        <taxon>Euheterodonta</taxon>
        <taxon>Imparidentia</taxon>
        <taxon>Neoheterodontei</taxon>
        <taxon>Myida</taxon>
        <taxon>Dreissenoidea</taxon>
        <taxon>Dreissenidae</taxon>
        <taxon>Dreissena</taxon>
    </lineage>
</organism>
<feature type="transmembrane region" description="Helical" evidence="2">
    <location>
        <begin position="67"/>
        <end position="89"/>
    </location>
</feature>